<feature type="domain" description="3-hydroxyisobutyrate dehydrogenase-like NAD-binding" evidence="6">
    <location>
        <begin position="166"/>
        <end position="276"/>
    </location>
</feature>
<feature type="region of interest" description="Disordered" evidence="4">
    <location>
        <begin position="288"/>
        <end position="314"/>
    </location>
</feature>
<sequence>MAQLGLIGLGHMGHGIARNLALRGHRLRYLDHPGNRPADEIISLGGQACATARDVARGADAVILCVTGSPQVEAVLTGPEGVIAGLAPGAVVVDCSTALPDSTLRMWSLVARAGARYLDAPMTRTAREAHEGRLNLLVGGDGAVLDRMRAVLGCFAENIRHVGPLGSGHRMKLLHNFVSVGFLSLLSEAAAQATDAGIAPETLVEVLAAGGGAGVALDRITPFLTRGDRGAMPFSIANAAKDLDYHLQMSAEAGAEDRIAQGIAAVLQGAAASDGDRTLPELARMLRRSDPATAQHQGQDDAGHGAAQMRLPRD</sequence>
<reference evidence="7 8" key="1">
    <citation type="submission" date="2018-09" db="EMBL/GenBank/DDBJ databases">
        <title>Paracoccus onubensis nov. sp. a moderate halophilic bacterium isolated from Gruta de las Maravillas (Aracena, Spain).</title>
        <authorList>
            <person name="Jurado V."/>
            <person name="Gutierrez-Patricio S."/>
            <person name="Gonzalez-Pimentel J.L."/>
            <person name="Laiz L."/>
            <person name="Saiz-Jimenez C."/>
        </authorList>
    </citation>
    <scope>NUCLEOTIDE SEQUENCE [LARGE SCALE GENOMIC DNA]</scope>
    <source>
        <strain evidence="7 8">DSM 19484</strain>
    </source>
</reference>
<dbReference type="Pfam" id="PF03446">
    <property type="entry name" value="NAD_binding_2"/>
    <property type="match status" value="1"/>
</dbReference>
<dbReference type="GO" id="GO:0016491">
    <property type="term" value="F:oxidoreductase activity"/>
    <property type="evidence" value="ECO:0007669"/>
    <property type="project" value="UniProtKB-KW"/>
</dbReference>
<evidence type="ECO:0000256" key="1">
    <source>
        <dbReference type="ARBA" id="ARBA00023002"/>
    </source>
</evidence>
<evidence type="ECO:0000313" key="7">
    <source>
        <dbReference type="EMBL" id="RJL05261.1"/>
    </source>
</evidence>
<proteinExistence type="predicted"/>
<dbReference type="Pfam" id="PF14833">
    <property type="entry name" value="NAD_binding_11"/>
    <property type="match status" value="1"/>
</dbReference>
<evidence type="ECO:0000259" key="6">
    <source>
        <dbReference type="Pfam" id="PF14833"/>
    </source>
</evidence>
<name>A0A418ZXP9_9RHOB</name>
<evidence type="ECO:0000256" key="3">
    <source>
        <dbReference type="PIRSR" id="PIRSR000103-1"/>
    </source>
</evidence>
<gene>
    <name evidence="7" type="ORF">D3P06_07470</name>
</gene>
<dbReference type="InterPro" id="IPR036291">
    <property type="entry name" value="NAD(P)-bd_dom_sf"/>
</dbReference>
<comment type="caution">
    <text evidence="7">The sequence shown here is derived from an EMBL/GenBank/DDBJ whole genome shotgun (WGS) entry which is preliminary data.</text>
</comment>
<dbReference type="Gene3D" id="1.10.1040.10">
    <property type="entry name" value="N-(1-d-carboxylethyl)-l-norvaline Dehydrogenase, domain 2"/>
    <property type="match status" value="1"/>
</dbReference>
<feature type="domain" description="6-phosphogluconate dehydrogenase NADP-binding" evidence="5">
    <location>
        <begin position="4"/>
        <end position="163"/>
    </location>
</feature>
<keyword evidence="8" id="KW-1185">Reference proteome</keyword>
<feature type="active site" evidence="3">
    <location>
        <position position="172"/>
    </location>
</feature>
<dbReference type="PANTHER" id="PTHR43060">
    <property type="entry name" value="3-HYDROXYISOBUTYRATE DEHYDROGENASE-LIKE 1, MITOCHONDRIAL-RELATED"/>
    <property type="match status" value="1"/>
</dbReference>
<dbReference type="Proteomes" id="UP000285530">
    <property type="component" value="Unassembled WGS sequence"/>
</dbReference>
<keyword evidence="2" id="KW-0520">NAD</keyword>
<organism evidence="7 8">
    <name type="scientific">Paracoccus aestuarii</name>
    <dbReference type="NCBI Taxonomy" id="453842"/>
    <lineage>
        <taxon>Bacteria</taxon>
        <taxon>Pseudomonadati</taxon>
        <taxon>Pseudomonadota</taxon>
        <taxon>Alphaproteobacteria</taxon>
        <taxon>Rhodobacterales</taxon>
        <taxon>Paracoccaceae</taxon>
        <taxon>Paracoccus</taxon>
    </lineage>
</organism>
<dbReference type="RefSeq" id="WP_119885967.1">
    <property type="nucleotide sequence ID" value="NZ_CP067169.1"/>
</dbReference>
<dbReference type="SUPFAM" id="SSF51735">
    <property type="entry name" value="NAD(P)-binding Rossmann-fold domains"/>
    <property type="match status" value="1"/>
</dbReference>
<dbReference type="InterPro" id="IPR029154">
    <property type="entry name" value="HIBADH-like_NADP-bd"/>
</dbReference>
<dbReference type="GO" id="GO:0051287">
    <property type="term" value="F:NAD binding"/>
    <property type="evidence" value="ECO:0007669"/>
    <property type="project" value="InterPro"/>
</dbReference>
<dbReference type="SUPFAM" id="SSF48179">
    <property type="entry name" value="6-phosphogluconate dehydrogenase C-terminal domain-like"/>
    <property type="match status" value="1"/>
</dbReference>
<accession>A0A418ZXP9</accession>
<evidence type="ECO:0000313" key="8">
    <source>
        <dbReference type="Proteomes" id="UP000285530"/>
    </source>
</evidence>
<evidence type="ECO:0000256" key="4">
    <source>
        <dbReference type="SAM" id="MobiDB-lite"/>
    </source>
</evidence>
<dbReference type="OrthoDB" id="9812907at2"/>
<dbReference type="InterPro" id="IPR015815">
    <property type="entry name" value="HIBADH-related"/>
</dbReference>
<dbReference type="Gene3D" id="3.40.50.720">
    <property type="entry name" value="NAD(P)-binding Rossmann-like Domain"/>
    <property type="match status" value="1"/>
</dbReference>
<protein>
    <submittedName>
        <fullName evidence="7">NAD(P)-dependent oxidoreductase</fullName>
    </submittedName>
</protein>
<dbReference type="PANTHER" id="PTHR43060:SF15">
    <property type="entry name" value="3-HYDROXYISOBUTYRATE DEHYDROGENASE-LIKE 1, MITOCHONDRIAL-RELATED"/>
    <property type="match status" value="1"/>
</dbReference>
<dbReference type="AlphaFoldDB" id="A0A418ZXP9"/>
<dbReference type="InterPro" id="IPR008927">
    <property type="entry name" value="6-PGluconate_DH-like_C_sf"/>
</dbReference>
<dbReference type="InterPro" id="IPR006115">
    <property type="entry name" value="6PGDH_NADP-bd"/>
</dbReference>
<keyword evidence="1" id="KW-0560">Oxidoreductase</keyword>
<dbReference type="GO" id="GO:0050661">
    <property type="term" value="F:NADP binding"/>
    <property type="evidence" value="ECO:0007669"/>
    <property type="project" value="InterPro"/>
</dbReference>
<evidence type="ECO:0000256" key="2">
    <source>
        <dbReference type="ARBA" id="ARBA00023027"/>
    </source>
</evidence>
<evidence type="ECO:0000259" key="5">
    <source>
        <dbReference type="Pfam" id="PF03446"/>
    </source>
</evidence>
<dbReference type="PIRSF" id="PIRSF000103">
    <property type="entry name" value="HIBADH"/>
    <property type="match status" value="1"/>
</dbReference>
<dbReference type="InterPro" id="IPR013328">
    <property type="entry name" value="6PGD_dom2"/>
</dbReference>
<dbReference type="EMBL" id="QZEV01000027">
    <property type="protein sequence ID" value="RJL05261.1"/>
    <property type="molecule type" value="Genomic_DNA"/>
</dbReference>